<feature type="compositionally biased region" description="Polar residues" evidence="2">
    <location>
        <begin position="11"/>
        <end position="28"/>
    </location>
</feature>
<evidence type="ECO:0000256" key="2">
    <source>
        <dbReference type="SAM" id="MobiDB-lite"/>
    </source>
</evidence>
<keyword evidence="1" id="KW-0511">Multifunctional enzyme</keyword>
<dbReference type="InterPro" id="IPR001584">
    <property type="entry name" value="Integrase_cat-core"/>
</dbReference>
<evidence type="ECO:0000313" key="5">
    <source>
        <dbReference type="RefSeq" id="XP_040940671.1"/>
    </source>
</evidence>
<dbReference type="Pfam" id="PF00078">
    <property type="entry name" value="RVT_1"/>
    <property type="match status" value="1"/>
</dbReference>
<dbReference type="Gene3D" id="3.30.70.270">
    <property type="match status" value="1"/>
</dbReference>
<evidence type="ECO:0000259" key="3">
    <source>
        <dbReference type="PROSITE" id="PS50994"/>
    </source>
</evidence>
<dbReference type="RefSeq" id="XP_040940671.1">
    <property type="nucleotide sequence ID" value="XM_041084737.1"/>
</dbReference>
<keyword evidence="4" id="KW-1185">Reference proteome</keyword>
<gene>
    <name evidence="5" type="primary">LOC121212286</name>
</gene>
<reference evidence="5" key="2">
    <citation type="submission" date="2025-08" db="UniProtKB">
        <authorList>
            <consortium name="RefSeq"/>
        </authorList>
    </citation>
    <scope>IDENTIFICATION</scope>
</reference>
<dbReference type="SUPFAM" id="SSF53098">
    <property type="entry name" value="Ribonuclease H-like"/>
    <property type="match status" value="1"/>
</dbReference>
<dbReference type="CDD" id="cd01647">
    <property type="entry name" value="RT_LTR"/>
    <property type="match status" value="1"/>
</dbReference>
<accession>A0ABM2ZDB0</accession>
<sequence length="424" mass="48329">MVVNRLESQGKLPSQTKPNLRQNASAITLRSGKVLETIPAKSHGQDKEREKQISEPTARPESEIQRPVVMPPPFPGRLARDKKEKEEKEILETFRKVEVNIPLLDAIKQIPRYAKFLKELCTSKRRLIGNERVNVGENVSAVLQKKVPPKYKDQVAPEDQDKTTFTCPFGTFAYRRMLFGLCNAPATFQRCMVSIFFDYVEKIIEVFMDDFTVYDCKDAFDVLKQKLVSVPIVQPPNWNFPFEIMCDASDQSVGAILGQIIGKEPHVIYYALKTLDAAQSNYTTTEKELLAVVYGTPRALISDRGTYFCNKLVSALMEKYGVTQRIATTYHPQTNGQAEVSNREIKSILEKTVKPNKKDSSLRLNDALWAYRTAYKRPIGMSPYRLVFGKPCHLSVELEHKAFWAVKQCNMEMEFAGKSRKLDI</sequence>
<dbReference type="InterPro" id="IPR000477">
    <property type="entry name" value="RT_dom"/>
</dbReference>
<dbReference type="InterPro" id="IPR043128">
    <property type="entry name" value="Rev_trsase/Diguanyl_cyclase"/>
</dbReference>
<dbReference type="InterPro" id="IPR050951">
    <property type="entry name" value="Retrovirus_Pol_polyprotein"/>
</dbReference>
<feature type="compositionally biased region" description="Basic and acidic residues" evidence="2">
    <location>
        <begin position="43"/>
        <end position="64"/>
    </location>
</feature>
<dbReference type="Gene3D" id="3.30.420.10">
    <property type="entry name" value="Ribonuclease H-like superfamily/Ribonuclease H"/>
    <property type="match status" value="1"/>
</dbReference>
<dbReference type="GeneID" id="121212286"/>
<dbReference type="Gene3D" id="3.10.10.10">
    <property type="entry name" value="HIV Type 1 Reverse Transcriptase, subunit A, domain 1"/>
    <property type="match status" value="1"/>
</dbReference>
<feature type="domain" description="Integrase catalytic" evidence="3">
    <location>
        <begin position="227"/>
        <end position="391"/>
    </location>
</feature>
<evidence type="ECO:0000313" key="4">
    <source>
        <dbReference type="Proteomes" id="UP000818029"/>
    </source>
</evidence>
<dbReference type="PANTHER" id="PTHR37984:SF5">
    <property type="entry name" value="PROTEIN NYNRIN-LIKE"/>
    <property type="match status" value="1"/>
</dbReference>
<name>A0ABM2ZDB0_GOSHI</name>
<proteinExistence type="predicted"/>
<dbReference type="PANTHER" id="PTHR37984">
    <property type="entry name" value="PROTEIN CBG26694"/>
    <property type="match status" value="1"/>
</dbReference>
<protein>
    <recommendedName>
        <fullName evidence="3">Integrase catalytic domain-containing protein</fullName>
    </recommendedName>
</protein>
<dbReference type="SUPFAM" id="SSF56672">
    <property type="entry name" value="DNA/RNA polymerases"/>
    <property type="match status" value="1"/>
</dbReference>
<dbReference type="PROSITE" id="PS50994">
    <property type="entry name" value="INTEGRASE"/>
    <property type="match status" value="1"/>
</dbReference>
<dbReference type="InterPro" id="IPR012337">
    <property type="entry name" value="RNaseH-like_sf"/>
</dbReference>
<reference evidence="4" key="1">
    <citation type="journal article" date="2020" name="Nat. Genet.">
        <title>Genomic diversifications of five Gossypium allopolyploid species and their impact on cotton improvement.</title>
        <authorList>
            <person name="Chen Z.J."/>
            <person name="Sreedasyam A."/>
            <person name="Ando A."/>
            <person name="Song Q."/>
            <person name="De Santiago L.M."/>
            <person name="Hulse-Kemp A.M."/>
            <person name="Ding M."/>
            <person name="Ye W."/>
            <person name="Kirkbride R.C."/>
            <person name="Jenkins J."/>
            <person name="Plott C."/>
            <person name="Lovell J."/>
            <person name="Lin Y.M."/>
            <person name="Vaughn R."/>
            <person name="Liu B."/>
            <person name="Simpson S."/>
            <person name="Scheffler B.E."/>
            <person name="Wen L."/>
            <person name="Saski C.A."/>
            <person name="Grover C.E."/>
            <person name="Hu G."/>
            <person name="Conover J.L."/>
            <person name="Carlson J.W."/>
            <person name="Shu S."/>
            <person name="Boston L.B."/>
            <person name="Williams M."/>
            <person name="Peterson D.G."/>
            <person name="McGee K."/>
            <person name="Jones D.C."/>
            <person name="Wendel J.F."/>
            <person name="Stelly D.M."/>
            <person name="Grimwood J."/>
            <person name="Schmutz J."/>
        </authorList>
    </citation>
    <scope>NUCLEOTIDE SEQUENCE [LARGE SCALE GENOMIC DNA]</scope>
    <source>
        <strain evidence="4">cv. TM-1</strain>
    </source>
</reference>
<organism evidence="4 5">
    <name type="scientific">Gossypium hirsutum</name>
    <name type="common">Upland cotton</name>
    <name type="synonym">Gossypium mexicanum</name>
    <dbReference type="NCBI Taxonomy" id="3635"/>
    <lineage>
        <taxon>Eukaryota</taxon>
        <taxon>Viridiplantae</taxon>
        <taxon>Streptophyta</taxon>
        <taxon>Embryophyta</taxon>
        <taxon>Tracheophyta</taxon>
        <taxon>Spermatophyta</taxon>
        <taxon>Magnoliopsida</taxon>
        <taxon>eudicotyledons</taxon>
        <taxon>Gunneridae</taxon>
        <taxon>Pentapetalae</taxon>
        <taxon>rosids</taxon>
        <taxon>malvids</taxon>
        <taxon>Malvales</taxon>
        <taxon>Malvaceae</taxon>
        <taxon>Malvoideae</taxon>
        <taxon>Gossypium</taxon>
    </lineage>
</organism>
<dbReference type="Pfam" id="PF17919">
    <property type="entry name" value="RT_RNaseH_2"/>
    <property type="match status" value="1"/>
</dbReference>
<dbReference type="Proteomes" id="UP000818029">
    <property type="component" value="Chromosome A13"/>
</dbReference>
<dbReference type="InterPro" id="IPR041577">
    <property type="entry name" value="RT_RNaseH_2"/>
</dbReference>
<evidence type="ECO:0000256" key="1">
    <source>
        <dbReference type="ARBA" id="ARBA00023268"/>
    </source>
</evidence>
<feature type="region of interest" description="Disordered" evidence="2">
    <location>
        <begin position="1"/>
        <end position="83"/>
    </location>
</feature>
<dbReference type="InterPro" id="IPR036397">
    <property type="entry name" value="RNaseH_sf"/>
</dbReference>
<dbReference type="InterPro" id="IPR043502">
    <property type="entry name" value="DNA/RNA_pol_sf"/>
</dbReference>